<organism evidence="2 3">
    <name type="scientific">Sulfurimonas marina</name>
    <dbReference type="NCBI Taxonomy" id="2590551"/>
    <lineage>
        <taxon>Bacteria</taxon>
        <taxon>Pseudomonadati</taxon>
        <taxon>Campylobacterota</taxon>
        <taxon>Epsilonproteobacteria</taxon>
        <taxon>Campylobacterales</taxon>
        <taxon>Sulfurimonadaceae</taxon>
        <taxon>Sulfurimonas</taxon>
    </lineage>
</organism>
<dbReference type="InterPro" id="IPR011250">
    <property type="entry name" value="OMP/PagP_B-barrel"/>
</dbReference>
<reference evidence="2 3" key="1">
    <citation type="submission" date="2019-06" db="EMBL/GenBank/DDBJ databases">
        <title>Sulfurimonas gotlandica sp. nov., a chemoautotrophic and psychrotolerant epsilonproteobacterium isolated from a pelagic redoxcline, and an emended description of the genus Sulfurimonas.</title>
        <authorList>
            <person name="Wang S."/>
            <person name="Jiang L."/>
            <person name="Shao Z."/>
        </authorList>
    </citation>
    <scope>NUCLEOTIDE SEQUENCE [LARGE SCALE GENOMIC DNA]</scope>
    <source>
        <strain evidence="2 3">B2</strain>
    </source>
</reference>
<gene>
    <name evidence="2" type="ORF">FJR03_09305</name>
</gene>
<evidence type="ECO:0000256" key="1">
    <source>
        <dbReference type="SAM" id="SignalP"/>
    </source>
</evidence>
<dbReference type="SUPFAM" id="SSF56925">
    <property type="entry name" value="OMPA-like"/>
    <property type="match status" value="1"/>
</dbReference>
<feature type="signal peptide" evidence="1">
    <location>
        <begin position="1"/>
        <end position="20"/>
    </location>
</feature>
<accession>A0A7M1AWT4</accession>
<feature type="chain" id="PRO_5032864913" evidence="1">
    <location>
        <begin position="21"/>
        <end position="184"/>
    </location>
</feature>
<dbReference type="EMBL" id="CP041165">
    <property type="protein sequence ID" value="QOP41919.1"/>
    <property type="molecule type" value="Genomic_DNA"/>
</dbReference>
<dbReference type="Proteomes" id="UP000593910">
    <property type="component" value="Chromosome"/>
</dbReference>
<protein>
    <submittedName>
        <fullName evidence="2">Porin family protein</fullName>
    </submittedName>
</protein>
<keyword evidence="3" id="KW-1185">Reference proteome</keyword>
<keyword evidence="1" id="KW-0732">Signal</keyword>
<evidence type="ECO:0000313" key="3">
    <source>
        <dbReference type="Proteomes" id="UP000593910"/>
    </source>
</evidence>
<dbReference type="RefSeq" id="WP_193113240.1">
    <property type="nucleotide sequence ID" value="NZ_CP041165.1"/>
</dbReference>
<dbReference type="KEGG" id="smax:FJR03_09305"/>
<proteinExistence type="predicted"/>
<name>A0A7M1AWT4_9BACT</name>
<sequence length="184" mass="20761">MKKLITITTLSTLLFINANAAEHNYIGLDIGNTTAKYTATSIGLGINESSNDDGGSQTLKIGHYFNDNHRAAVLYHNINAEDAKFGMLCLEYDYLIGENPLKPFAGVILGYGRYDLDNYDFNIDGAMYGVQAGLNYEINSYFSLEAGYRFIKSTMNETYRESGYDADFKVDNFRNWFIGFNFNF</sequence>
<dbReference type="AlphaFoldDB" id="A0A7M1AWT4"/>
<evidence type="ECO:0000313" key="2">
    <source>
        <dbReference type="EMBL" id="QOP41919.1"/>
    </source>
</evidence>
<dbReference type="Gene3D" id="2.40.160.20">
    <property type="match status" value="1"/>
</dbReference>